<dbReference type="SUPFAM" id="SSF53474">
    <property type="entry name" value="alpha/beta-Hydrolases"/>
    <property type="match status" value="1"/>
</dbReference>
<dbReference type="PROSITE" id="PS00122">
    <property type="entry name" value="CARBOXYLESTERASE_B_1"/>
    <property type="match status" value="1"/>
</dbReference>
<organism evidence="5 6">
    <name type="scientific">Anaerocolumna xylanovorans DSM 12503</name>
    <dbReference type="NCBI Taxonomy" id="1121345"/>
    <lineage>
        <taxon>Bacteria</taxon>
        <taxon>Bacillati</taxon>
        <taxon>Bacillota</taxon>
        <taxon>Clostridia</taxon>
        <taxon>Lachnospirales</taxon>
        <taxon>Lachnospiraceae</taxon>
        <taxon>Anaerocolumna</taxon>
    </lineage>
</organism>
<accession>A0A1M7Y0R9</accession>
<evidence type="ECO:0000313" key="5">
    <source>
        <dbReference type="EMBL" id="SHO45289.1"/>
    </source>
</evidence>
<name>A0A1M7Y0R9_9FIRM</name>
<dbReference type="Gene3D" id="3.40.50.1820">
    <property type="entry name" value="alpha/beta hydrolase"/>
    <property type="match status" value="1"/>
</dbReference>
<keyword evidence="3" id="KW-0732">Signal</keyword>
<protein>
    <recommendedName>
        <fullName evidence="3">Carboxylic ester hydrolase</fullName>
        <ecNumber evidence="3">3.1.1.-</ecNumber>
    </recommendedName>
</protein>
<dbReference type="RefSeq" id="WP_073587564.1">
    <property type="nucleotide sequence ID" value="NZ_FRFD01000003.1"/>
</dbReference>
<reference evidence="5 6" key="1">
    <citation type="submission" date="2016-12" db="EMBL/GenBank/DDBJ databases">
        <authorList>
            <person name="Song W.-J."/>
            <person name="Kurnit D.M."/>
        </authorList>
    </citation>
    <scope>NUCLEOTIDE SEQUENCE [LARGE SCALE GENOMIC DNA]</scope>
    <source>
        <strain evidence="5 6">DSM 12503</strain>
    </source>
</reference>
<feature type="chain" id="PRO_5039756783" description="Carboxylic ester hydrolase" evidence="3">
    <location>
        <begin position="26"/>
        <end position="582"/>
    </location>
</feature>
<dbReference type="EC" id="3.1.1.-" evidence="3"/>
<evidence type="ECO:0000256" key="3">
    <source>
        <dbReference type="RuleBase" id="RU361235"/>
    </source>
</evidence>
<feature type="domain" description="Carboxylesterase type B" evidence="4">
    <location>
        <begin position="72"/>
        <end position="572"/>
    </location>
</feature>
<dbReference type="AlphaFoldDB" id="A0A1M7Y0R9"/>
<keyword evidence="6" id="KW-1185">Reference proteome</keyword>
<evidence type="ECO:0000313" key="6">
    <source>
        <dbReference type="Proteomes" id="UP000184612"/>
    </source>
</evidence>
<feature type="signal peptide" evidence="3">
    <location>
        <begin position="1"/>
        <end position="25"/>
    </location>
</feature>
<dbReference type="InterPro" id="IPR029058">
    <property type="entry name" value="AB_hydrolase_fold"/>
</dbReference>
<dbReference type="InterPro" id="IPR019826">
    <property type="entry name" value="Carboxylesterase_B_AS"/>
</dbReference>
<keyword evidence="2 3" id="KW-0378">Hydrolase</keyword>
<evidence type="ECO:0000256" key="2">
    <source>
        <dbReference type="ARBA" id="ARBA00022801"/>
    </source>
</evidence>
<evidence type="ECO:0000256" key="1">
    <source>
        <dbReference type="ARBA" id="ARBA00005964"/>
    </source>
</evidence>
<dbReference type="Proteomes" id="UP000184612">
    <property type="component" value="Unassembled WGS sequence"/>
</dbReference>
<evidence type="ECO:0000259" key="4">
    <source>
        <dbReference type="Pfam" id="PF00135"/>
    </source>
</evidence>
<dbReference type="PANTHER" id="PTHR11559">
    <property type="entry name" value="CARBOXYLESTERASE"/>
    <property type="match status" value="1"/>
</dbReference>
<dbReference type="InterPro" id="IPR002018">
    <property type="entry name" value="CarbesteraseB"/>
</dbReference>
<dbReference type="EMBL" id="FRFD01000003">
    <property type="protein sequence ID" value="SHO45289.1"/>
    <property type="molecule type" value="Genomic_DNA"/>
</dbReference>
<gene>
    <name evidence="5" type="ORF">SAMN02745217_00916</name>
</gene>
<dbReference type="Pfam" id="PF00135">
    <property type="entry name" value="COesterase"/>
    <property type="match status" value="1"/>
</dbReference>
<comment type="similarity">
    <text evidence="1 3">Belongs to the type-B carboxylesterase/lipase family.</text>
</comment>
<proteinExistence type="inferred from homology"/>
<dbReference type="InterPro" id="IPR050309">
    <property type="entry name" value="Type-B_Carboxylest/Lipase"/>
</dbReference>
<dbReference type="STRING" id="1121345.SAMN02745217_00916"/>
<dbReference type="GO" id="GO:0016787">
    <property type="term" value="F:hydrolase activity"/>
    <property type="evidence" value="ECO:0007669"/>
    <property type="project" value="UniProtKB-KW"/>
</dbReference>
<sequence length="582" mass="62579">MKKLLKQLMAVVLVFSMIISMGTISKNASAAAKMELSSSKVTVKVGETKEVTLKNSPKGTKVSNEKQAVMPAVVTLDRGSIMGYNDNGIYAFKGVSYGTYDRFKYATATKAYGTAERPSFALTNGSVSPQSNTQTKYSNWAAAAAFMTPSESDMFSTESECLNLNVWTSSLNKKAKKPVLVFMHGGGLQNGGALELKTYDGKYFADYTNCVFVSVNARLNYVGYLDLTAIGGDANLGVADMTLSLKWVKDNISKFGGDPSNVTIMGQSGGGTKVSALASAPAAQGLFSKVVNASGGSASGVTPETAAKTANTLADYVRSNIKDMKNATDKQVFQYLQNADYDELVDICTVAKVSYGLTTGSPYFQSNFYDEDGSLNDIASQYTYMIGSVWAEMGGHNSADAVLGDWGQGGAKPNDAKGNISMEQREKIMKTQLGDNYDKASKLFKKAYPGHDIYDLRSLVSFAGMNMTASAAKSAPAVYEYLVAYEMPYFGGMTMTHTGDLGFWFHSIDSVAYQIEGDEVNAHKLADTMASALAAFCATGNPSTPKLTWKPYTTDAPRTMVFDDKSVCKDSTYDDALQKILQ</sequence>